<dbReference type="AlphaFoldDB" id="A0A380NYK6"/>
<dbReference type="GeneID" id="95070764"/>
<dbReference type="RefSeq" id="WP_115068741.1">
    <property type="nucleotide sequence ID" value="NZ_UHID01000006.1"/>
</dbReference>
<proteinExistence type="predicted"/>
<reference evidence="1 2" key="1">
    <citation type="submission" date="2018-06" db="EMBL/GenBank/DDBJ databases">
        <authorList>
            <consortium name="Pathogen Informatics"/>
            <person name="Doyle S."/>
        </authorList>
    </citation>
    <scope>NUCLEOTIDE SEQUENCE [LARGE SCALE GENOMIC DNA]</scope>
    <source>
        <strain evidence="1 2">NCTC7807</strain>
    </source>
</reference>
<sequence length="203" mass="21888">MTATRTPRFPGRATYRQAAVVLLVSGLLAGCGLGEPDQTYQQAYDAMYPDAKAATEAALPGVEVEQLTRDTTECGGLDVSADKDASKLSAYVTVGGEVDADDRRSLADLVRAVGARLVDQGWRAQIPDRSVVGGESPAPEGELALTENSEEAAEMSLRKADVHGWVNIRADVVEGFDWREVTTSVATKCLRNSEWKEGEDQIW</sequence>
<dbReference type="PROSITE" id="PS51257">
    <property type="entry name" value="PROKAR_LIPOPROTEIN"/>
    <property type="match status" value="1"/>
</dbReference>
<accession>A0A380NYK6</accession>
<gene>
    <name evidence="1" type="ORF">NCTC7807_03007</name>
</gene>
<evidence type="ECO:0000313" key="2">
    <source>
        <dbReference type="Proteomes" id="UP000254150"/>
    </source>
</evidence>
<dbReference type="Proteomes" id="UP000254150">
    <property type="component" value="Unassembled WGS sequence"/>
</dbReference>
<evidence type="ECO:0008006" key="3">
    <source>
        <dbReference type="Google" id="ProtNLM"/>
    </source>
</evidence>
<protein>
    <recommendedName>
        <fullName evidence="3">Lipoprotein</fullName>
    </recommendedName>
</protein>
<name>A0A380NYK6_STRGR</name>
<dbReference type="EMBL" id="UHID01000006">
    <property type="protein sequence ID" value="SUP57126.1"/>
    <property type="molecule type" value="Genomic_DNA"/>
</dbReference>
<organism evidence="1 2">
    <name type="scientific">Streptomyces griseus</name>
    <dbReference type="NCBI Taxonomy" id="1911"/>
    <lineage>
        <taxon>Bacteria</taxon>
        <taxon>Bacillati</taxon>
        <taxon>Actinomycetota</taxon>
        <taxon>Actinomycetes</taxon>
        <taxon>Kitasatosporales</taxon>
        <taxon>Streptomycetaceae</taxon>
        <taxon>Streptomyces</taxon>
    </lineage>
</organism>
<evidence type="ECO:0000313" key="1">
    <source>
        <dbReference type="EMBL" id="SUP57126.1"/>
    </source>
</evidence>